<feature type="coiled-coil region" evidence="1">
    <location>
        <begin position="310"/>
        <end position="449"/>
    </location>
</feature>
<feature type="coiled-coil region" evidence="1">
    <location>
        <begin position="221"/>
        <end position="284"/>
    </location>
</feature>
<evidence type="ECO:0000313" key="3">
    <source>
        <dbReference type="EMBL" id="CAL5970732.1"/>
    </source>
</evidence>
<dbReference type="Proteomes" id="UP001642409">
    <property type="component" value="Unassembled WGS sequence"/>
</dbReference>
<organism evidence="3 4">
    <name type="scientific">Hexamita inflata</name>
    <dbReference type="NCBI Taxonomy" id="28002"/>
    <lineage>
        <taxon>Eukaryota</taxon>
        <taxon>Metamonada</taxon>
        <taxon>Diplomonadida</taxon>
        <taxon>Hexamitidae</taxon>
        <taxon>Hexamitinae</taxon>
        <taxon>Hexamita</taxon>
    </lineage>
</organism>
<feature type="region of interest" description="Disordered" evidence="2">
    <location>
        <begin position="104"/>
        <end position="142"/>
    </location>
</feature>
<gene>
    <name evidence="3" type="ORF">HINF_LOCUS672</name>
</gene>
<keyword evidence="4" id="KW-1185">Reference proteome</keyword>
<keyword evidence="1" id="KW-0175">Coiled coil</keyword>
<accession>A0ABP1GJ74</accession>
<sequence length="638" mass="74790">MYVWSISDIHMLMQASQSKITSKEKPSGMKLGINEEESSHSDHVIDFGVIVADHVQTEENSIIEKSVSNKQDRQFDTLRLRTEEISTQPEQTGELDRVMERNAQKNPTRLSQMQNNANDSEEKTDKKELPKMSSFTKTEPEKNQIEVKTNEKDGKWEKLELEQLDTFKAASNTRILGSMPEQYKRDLIGVINQETQTSSGIQEEQKLQHQIQSVNLELLNYQQLNKKMIKEEQDLVQQMKRLEAHNYAIKSQASIREKDLLQQISAFKQQLVDEQIKNSELKSQIGYLETDNEAISQQKIEYQTQIDKIATAKQSQIVQLQEQFEKQKQLQEQQHKQLVNQFSIEKELLLEKLQISLTQINALEQSNQDLSEIVLKQEQDIQQQKQIIQSQKNNYDQLIQQTKDKAQKDLVSLKSELDKLKQVPHEVEKEHLRNQLFSTQKEGEEYKQQVKQVQKVVQTQQAVIDELKKVRYQLEGQSKHNDQKTPEQKISELEGKILKELKDEKNRIHLLSKSLKEENEKQFSEIQKLQQQLFKAQEQNTSVTTQYNQLNKEYMKLKHIDMEIEETQYLNLKINELQTCNKQLNNQIEFLKKQIHQKDIDRDQVASRSYTRLAHQVRKVVAAKDFTKTLGIRGQNDE</sequence>
<dbReference type="EMBL" id="CAXDID020000001">
    <property type="protein sequence ID" value="CAL5970732.1"/>
    <property type="molecule type" value="Genomic_DNA"/>
</dbReference>
<evidence type="ECO:0000256" key="2">
    <source>
        <dbReference type="SAM" id="MobiDB-lite"/>
    </source>
</evidence>
<comment type="caution">
    <text evidence="3">The sequence shown here is derived from an EMBL/GenBank/DDBJ whole genome shotgun (WGS) entry which is preliminary data.</text>
</comment>
<proteinExistence type="predicted"/>
<name>A0ABP1GJ74_9EUKA</name>
<feature type="compositionally biased region" description="Basic and acidic residues" evidence="2">
    <location>
        <begin position="120"/>
        <end position="130"/>
    </location>
</feature>
<protein>
    <submittedName>
        <fullName evidence="3">Histone-lysine_N-methyltransferase 2A-like isoform X2</fullName>
    </submittedName>
</protein>
<feature type="coiled-coil region" evidence="1">
    <location>
        <begin position="498"/>
        <end position="601"/>
    </location>
</feature>
<feature type="compositionally biased region" description="Polar residues" evidence="2">
    <location>
        <begin position="104"/>
        <end position="118"/>
    </location>
</feature>
<evidence type="ECO:0000313" key="4">
    <source>
        <dbReference type="Proteomes" id="UP001642409"/>
    </source>
</evidence>
<reference evidence="3 4" key="1">
    <citation type="submission" date="2024-07" db="EMBL/GenBank/DDBJ databases">
        <authorList>
            <person name="Akdeniz Z."/>
        </authorList>
    </citation>
    <scope>NUCLEOTIDE SEQUENCE [LARGE SCALE GENOMIC DNA]</scope>
</reference>
<evidence type="ECO:0000256" key="1">
    <source>
        <dbReference type="SAM" id="Coils"/>
    </source>
</evidence>